<feature type="compositionally biased region" description="Low complexity" evidence="1">
    <location>
        <begin position="402"/>
        <end position="418"/>
    </location>
</feature>
<dbReference type="Proteomes" id="UP001491310">
    <property type="component" value="Unassembled WGS sequence"/>
</dbReference>
<sequence length="444" mass="44021">MAKAEAKTAAPPAKKDAYEELQEIVRGRGGSTSLLKSFKPEAVQKTVQKGIVAPLTSSPQKAALAKPSATSGTGGPSAEILGGLGLLGLIGAVTASNSGKAKPAAGKKPALGTQRISAPAPAKQAARKVSSAGTKIFGSQKTPAPVKQVKKAASKAQAAAKPSGGLFGTRRVGPSTGTTKLASRAAQPAQKAKQAMQKASKQATRKVQQGAGSVKELLNEDTGSTIGAAGVFGLAVVVAGALVLGTPKPAPKAPSAPRELAPKPVQRAQAAVQTAVKEAPKLAEKVTPPSLPTPPPPPPPVTAEKPKVPSGPDLIPDAVKKPQAPNTPPPIFPKPSTPSGPTLRPAPPASTQAKAPSVANPAAAVAAAPAAPSPASYGVLALAVAGLAGAAVASSKQSEEGSAPAAAPSPSASSAPAAENTPEAIAQRKAEARKWIDDWRAKQK</sequence>
<dbReference type="PRINTS" id="PR01217">
    <property type="entry name" value="PRICHEXTENSN"/>
</dbReference>
<organism evidence="2 3">
    <name type="scientific">Coccomyxa subellipsoidea</name>
    <dbReference type="NCBI Taxonomy" id="248742"/>
    <lineage>
        <taxon>Eukaryota</taxon>
        <taxon>Viridiplantae</taxon>
        <taxon>Chlorophyta</taxon>
        <taxon>core chlorophytes</taxon>
        <taxon>Trebouxiophyceae</taxon>
        <taxon>Trebouxiophyceae incertae sedis</taxon>
        <taxon>Coccomyxaceae</taxon>
        <taxon>Coccomyxa</taxon>
    </lineage>
</organism>
<feature type="region of interest" description="Disordered" evidence="1">
    <location>
        <begin position="1"/>
        <end position="20"/>
    </location>
</feature>
<feature type="region of interest" description="Disordered" evidence="1">
    <location>
        <begin position="245"/>
        <end position="371"/>
    </location>
</feature>
<feature type="compositionally biased region" description="Low complexity" evidence="1">
    <location>
        <begin position="99"/>
        <end position="110"/>
    </location>
</feature>
<proteinExistence type="predicted"/>
<comment type="caution">
    <text evidence="2">The sequence shown here is derived from an EMBL/GenBank/DDBJ whole genome shotgun (WGS) entry which is preliminary data.</text>
</comment>
<dbReference type="EMBL" id="JALJOT010000002">
    <property type="protein sequence ID" value="KAK9917577.1"/>
    <property type="molecule type" value="Genomic_DNA"/>
</dbReference>
<feature type="compositionally biased region" description="Low complexity" evidence="1">
    <location>
        <begin position="185"/>
        <end position="202"/>
    </location>
</feature>
<gene>
    <name evidence="2" type="ORF">WJX75_005979</name>
</gene>
<feature type="region of interest" description="Disordered" evidence="1">
    <location>
        <begin position="388"/>
        <end position="444"/>
    </location>
</feature>
<accession>A0ABR2Z0W0</accession>
<keyword evidence="3" id="KW-1185">Reference proteome</keyword>
<feature type="compositionally biased region" description="Pro residues" evidence="1">
    <location>
        <begin position="289"/>
        <end position="301"/>
    </location>
</feature>
<feature type="compositionally biased region" description="Low complexity" evidence="1">
    <location>
        <begin position="265"/>
        <end position="276"/>
    </location>
</feature>
<name>A0ABR2Z0W0_9CHLO</name>
<evidence type="ECO:0008006" key="4">
    <source>
        <dbReference type="Google" id="ProtNLM"/>
    </source>
</evidence>
<feature type="compositionally biased region" description="Polar residues" evidence="1">
    <location>
        <begin position="131"/>
        <end position="142"/>
    </location>
</feature>
<feature type="region of interest" description="Disordered" evidence="1">
    <location>
        <begin position="97"/>
        <end position="212"/>
    </location>
</feature>
<evidence type="ECO:0000256" key="1">
    <source>
        <dbReference type="SAM" id="MobiDB-lite"/>
    </source>
</evidence>
<feature type="compositionally biased region" description="Basic and acidic residues" evidence="1">
    <location>
        <begin position="426"/>
        <end position="444"/>
    </location>
</feature>
<feature type="region of interest" description="Disordered" evidence="1">
    <location>
        <begin position="54"/>
        <end position="77"/>
    </location>
</feature>
<reference evidence="2 3" key="1">
    <citation type="journal article" date="2024" name="Nat. Commun.">
        <title>Phylogenomics reveals the evolutionary origins of lichenization in chlorophyte algae.</title>
        <authorList>
            <person name="Puginier C."/>
            <person name="Libourel C."/>
            <person name="Otte J."/>
            <person name="Skaloud P."/>
            <person name="Haon M."/>
            <person name="Grisel S."/>
            <person name="Petersen M."/>
            <person name="Berrin J.G."/>
            <person name="Delaux P.M."/>
            <person name="Dal Grande F."/>
            <person name="Keller J."/>
        </authorList>
    </citation>
    <scope>NUCLEOTIDE SEQUENCE [LARGE SCALE GENOMIC DNA]</scope>
    <source>
        <strain evidence="2 3">SAG 216-7</strain>
    </source>
</reference>
<evidence type="ECO:0000313" key="3">
    <source>
        <dbReference type="Proteomes" id="UP001491310"/>
    </source>
</evidence>
<protein>
    <recommendedName>
        <fullName evidence="4">WH2 domain-containing protein</fullName>
    </recommendedName>
</protein>
<evidence type="ECO:0000313" key="2">
    <source>
        <dbReference type="EMBL" id="KAK9917577.1"/>
    </source>
</evidence>
<feature type="compositionally biased region" description="Low complexity" evidence="1">
    <location>
        <begin position="154"/>
        <end position="163"/>
    </location>
</feature>
<feature type="compositionally biased region" description="Pro residues" evidence="1">
    <location>
        <begin position="325"/>
        <end position="348"/>
    </location>
</feature>
<feature type="compositionally biased region" description="Low complexity" evidence="1">
    <location>
        <begin position="353"/>
        <end position="371"/>
    </location>
</feature>